<dbReference type="InterPro" id="IPR032816">
    <property type="entry name" value="VTT_dom"/>
</dbReference>
<proteinExistence type="predicted"/>
<protein>
    <recommendedName>
        <fullName evidence="7">VTT domain-containing protein</fullName>
    </recommendedName>
</protein>
<dbReference type="PANTHER" id="PTHR42709:SF6">
    <property type="entry name" value="UNDECAPRENYL PHOSPHATE TRANSPORTER A"/>
    <property type="match status" value="1"/>
</dbReference>
<evidence type="ECO:0000259" key="7">
    <source>
        <dbReference type="Pfam" id="PF09335"/>
    </source>
</evidence>
<dbReference type="Pfam" id="PF09335">
    <property type="entry name" value="VTT_dom"/>
    <property type="match status" value="1"/>
</dbReference>
<keyword evidence="3 6" id="KW-0812">Transmembrane</keyword>
<dbReference type="EMBL" id="AP025028">
    <property type="protein sequence ID" value="BDA78724.1"/>
    <property type="molecule type" value="Genomic_DNA"/>
</dbReference>
<dbReference type="InterPro" id="IPR051311">
    <property type="entry name" value="DedA_domain"/>
</dbReference>
<name>A0ABN6KCL7_9LEPT</name>
<evidence type="ECO:0000256" key="2">
    <source>
        <dbReference type="ARBA" id="ARBA00022475"/>
    </source>
</evidence>
<evidence type="ECO:0000256" key="1">
    <source>
        <dbReference type="ARBA" id="ARBA00004651"/>
    </source>
</evidence>
<sequence length="212" mass="24310">MHLQSILEWVMGLPSLALWGFFAFSNFLENIFPPWPGDSFVIFSGFLSAQDHPPLPLWGVITATLAGNWLGAYVMFRFGGKVLQFLKETNIKVLRNLYEEDSLEKTFGWFSKNSIAIIILSRFSAGVRFFVSIVAGITKMNFVRFIFLYTVAIFLWCGILLGGGYKLGQNWNQIIVILNIYNKFITILLVVILTGFGVYHYYHKKKNKVDRE</sequence>
<evidence type="ECO:0000256" key="4">
    <source>
        <dbReference type="ARBA" id="ARBA00022989"/>
    </source>
</evidence>
<feature type="transmembrane region" description="Helical" evidence="6">
    <location>
        <begin position="7"/>
        <end position="28"/>
    </location>
</feature>
<feature type="transmembrane region" description="Helical" evidence="6">
    <location>
        <begin position="143"/>
        <end position="163"/>
    </location>
</feature>
<accession>A0ABN6KCL7</accession>
<feature type="transmembrane region" description="Helical" evidence="6">
    <location>
        <begin position="184"/>
        <end position="202"/>
    </location>
</feature>
<evidence type="ECO:0000313" key="8">
    <source>
        <dbReference type="EMBL" id="BDA78724.1"/>
    </source>
</evidence>
<keyword evidence="4 6" id="KW-1133">Transmembrane helix</keyword>
<dbReference type="PANTHER" id="PTHR42709">
    <property type="entry name" value="ALKALINE PHOSPHATASE LIKE PROTEIN"/>
    <property type="match status" value="1"/>
</dbReference>
<organism evidence="8 9">
    <name type="scientific">Leptospira kobayashii</name>
    <dbReference type="NCBI Taxonomy" id="1917830"/>
    <lineage>
        <taxon>Bacteria</taxon>
        <taxon>Pseudomonadati</taxon>
        <taxon>Spirochaetota</taxon>
        <taxon>Spirochaetia</taxon>
        <taxon>Leptospirales</taxon>
        <taxon>Leptospiraceae</taxon>
        <taxon>Leptospira</taxon>
    </lineage>
</organism>
<keyword evidence="2" id="KW-1003">Cell membrane</keyword>
<gene>
    <name evidence="8" type="ORF">LPTSP3_g16540</name>
</gene>
<feature type="domain" description="VTT" evidence="7">
    <location>
        <begin position="35"/>
        <end position="165"/>
    </location>
</feature>
<reference evidence="8 9" key="1">
    <citation type="submission" date="2021-08" db="EMBL/GenBank/DDBJ databases">
        <title>Complete genome sequence of Leptospira kobayashii strain E30.</title>
        <authorList>
            <person name="Nakao R."/>
            <person name="Nakamura S."/>
            <person name="Masuzawa T."/>
            <person name="Koizumi N."/>
        </authorList>
    </citation>
    <scope>NUCLEOTIDE SEQUENCE [LARGE SCALE GENOMIC DNA]</scope>
    <source>
        <strain evidence="8 9">E30</strain>
    </source>
</reference>
<feature type="transmembrane region" description="Helical" evidence="6">
    <location>
        <begin position="55"/>
        <end position="76"/>
    </location>
</feature>
<keyword evidence="5 6" id="KW-0472">Membrane</keyword>
<evidence type="ECO:0000256" key="5">
    <source>
        <dbReference type="ARBA" id="ARBA00023136"/>
    </source>
</evidence>
<keyword evidence="9" id="KW-1185">Reference proteome</keyword>
<dbReference type="Proteomes" id="UP000245263">
    <property type="component" value="Chromosome 1"/>
</dbReference>
<feature type="transmembrane region" description="Helical" evidence="6">
    <location>
        <begin position="115"/>
        <end position="137"/>
    </location>
</feature>
<comment type="subcellular location">
    <subcellularLocation>
        <location evidence="1">Cell membrane</location>
        <topology evidence="1">Multi-pass membrane protein</topology>
    </subcellularLocation>
</comment>
<evidence type="ECO:0000256" key="6">
    <source>
        <dbReference type="SAM" id="Phobius"/>
    </source>
</evidence>
<evidence type="ECO:0000256" key="3">
    <source>
        <dbReference type="ARBA" id="ARBA00022692"/>
    </source>
</evidence>
<evidence type="ECO:0000313" key="9">
    <source>
        <dbReference type="Proteomes" id="UP000245263"/>
    </source>
</evidence>